<protein>
    <submittedName>
        <fullName evidence="2">Uncharacterized protein</fullName>
    </submittedName>
</protein>
<dbReference type="AlphaFoldDB" id="A0A8X6YNS9"/>
<comment type="caution">
    <text evidence="2">The sequence shown here is derived from an EMBL/GenBank/DDBJ whole genome shotgun (WGS) entry which is preliminary data.</text>
</comment>
<accession>A0A8X6YNS9</accession>
<dbReference type="Proteomes" id="UP000886998">
    <property type="component" value="Unassembled WGS sequence"/>
</dbReference>
<dbReference type="EMBL" id="BMAV01020366">
    <property type="protein sequence ID" value="GFY73802.1"/>
    <property type="molecule type" value="Genomic_DNA"/>
</dbReference>
<keyword evidence="3" id="KW-1185">Reference proteome</keyword>
<feature type="compositionally biased region" description="Basic and acidic residues" evidence="1">
    <location>
        <begin position="77"/>
        <end position="88"/>
    </location>
</feature>
<gene>
    <name evidence="2" type="ORF">TNIN_338751</name>
</gene>
<organism evidence="2 3">
    <name type="scientific">Trichonephila inaurata madagascariensis</name>
    <dbReference type="NCBI Taxonomy" id="2747483"/>
    <lineage>
        <taxon>Eukaryota</taxon>
        <taxon>Metazoa</taxon>
        <taxon>Ecdysozoa</taxon>
        <taxon>Arthropoda</taxon>
        <taxon>Chelicerata</taxon>
        <taxon>Arachnida</taxon>
        <taxon>Araneae</taxon>
        <taxon>Araneomorphae</taxon>
        <taxon>Entelegynae</taxon>
        <taxon>Araneoidea</taxon>
        <taxon>Nephilidae</taxon>
        <taxon>Trichonephila</taxon>
        <taxon>Trichonephila inaurata</taxon>
    </lineage>
</organism>
<evidence type="ECO:0000313" key="3">
    <source>
        <dbReference type="Proteomes" id="UP000886998"/>
    </source>
</evidence>
<proteinExistence type="predicted"/>
<sequence length="110" mass="12943">MLVCSIVYAKWVTKHLSKQKKTERMSVCLIPLLRYTDQGTDILLIVTWNETLCHHFEPAFKRMNMERWHPGNLHPKRTGEHRKPEKRCSASLSKKTSAYQLITTDCKNRC</sequence>
<evidence type="ECO:0000313" key="2">
    <source>
        <dbReference type="EMBL" id="GFY73802.1"/>
    </source>
</evidence>
<evidence type="ECO:0000256" key="1">
    <source>
        <dbReference type="SAM" id="MobiDB-lite"/>
    </source>
</evidence>
<feature type="region of interest" description="Disordered" evidence="1">
    <location>
        <begin position="67"/>
        <end position="92"/>
    </location>
</feature>
<name>A0A8X6YNS9_9ARAC</name>
<reference evidence="2" key="1">
    <citation type="submission" date="2020-08" db="EMBL/GenBank/DDBJ databases">
        <title>Multicomponent nature underlies the extraordinary mechanical properties of spider dragline silk.</title>
        <authorList>
            <person name="Kono N."/>
            <person name="Nakamura H."/>
            <person name="Mori M."/>
            <person name="Yoshida Y."/>
            <person name="Ohtoshi R."/>
            <person name="Malay A.D."/>
            <person name="Moran D.A.P."/>
            <person name="Tomita M."/>
            <person name="Numata K."/>
            <person name="Arakawa K."/>
        </authorList>
    </citation>
    <scope>NUCLEOTIDE SEQUENCE</scope>
</reference>